<dbReference type="InterPro" id="IPR001810">
    <property type="entry name" value="F-box_dom"/>
</dbReference>
<comment type="caution">
    <text evidence="2">The sequence shown here is derived from an EMBL/GenBank/DDBJ whole genome shotgun (WGS) entry which is preliminary data.</text>
</comment>
<name>A0A2P6N015_9EUKA</name>
<feature type="domain" description="F-box" evidence="1">
    <location>
        <begin position="78"/>
        <end position="124"/>
    </location>
</feature>
<sequence length="318" mass="36839">MDEYRETISSKYSDQSIADRVVILTNPRRIVYHRVGEVEVLPQQSTFNNLLGYVKTLWETNVTQNEDASEVIQIVEEGFPLLKLPEELLVMISIHLDRESLDNLRMVCRKLRDLMSTKQFWHSLVVHKCSEHQPQLIQLSSNMVTLNQDQATTSKWLQDVSEEGKYRIHNGEFFICHMNDRYWTKRQCDTAPCNPIAYLNSVCWLEIRASIPNVRPAVYDVIWCMMMDSTRAVKFKCEWTVKGSQGGQLWSRETRENFPPFLTVEDASRESEESVWCEWTMGRIRVDETQDVTVGALGGNDGWFGGWGISHIDLVPVL</sequence>
<dbReference type="Pfam" id="PF12937">
    <property type="entry name" value="F-box-like"/>
    <property type="match status" value="1"/>
</dbReference>
<organism evidence="2 3">
    <name type="scientific">Planoprotostelium fungivorum</name>
    <dbReference type="NCBI Taxonomy" id="1890364"/>
    <lineage>
        <taxon>Eukaryota</taxon>
        <taxon>Amoebozoa</taxon>
        <taxon>Evosea</taxon>
        <taxon>Variosea</taxon>
        <taxon>Cavosteliida</taxon>
        <taxon>Cavosteliaceae</taxon>
        <taxon>Planoprotostelium</taxon>
    </lineage>
</organism>
<dbReference type="InterPro" id="IPR025886">
    <property type="entry name" value="PP2-like"/>
</dbReference>
<evidence type="ECO:0000313" key="2">
    <source>
        <dbReference type="EMBL" id="PRP77273.1"/>
    </source>
</evidence>
<dbReference type="InterPro" id="IPR036047">
    <property type="entry name" value="F-box-like_dom_sf"/>
</dbReference>
<dbReference type="PROSITE" id="PS50181">
    <property type="entry name" value="FBOX"/>
    <property type="match status" value="1"/>
</dbReference>
<dbReference type="Gene3D" id="1.20.1280.50">
    <property type="match status" value="1"/>
</dbReference>
<reference evidence="2 3" key="1">
    <citation type="journal article" date="2018" name="Genome Biol. Evol.">
        <title>Multiple Roots of Fruiting Body Formation in Amoebozoa.</title>
        <authorList>
            <person name="Hillmann F."/>
            <person name="Forbes G."/>
            <person name="Novohradska S."/>
            <person name="Ferling I."/>
            <person name="Riege K."/>
            <person name="Groth M."/>
            <person name="Westermann M."/>
            <person name="Marz M."/>
            <person name="Spaller T."/>
            <person name="Winckler T."/>
            <person name="Schaap P."/>
            <person name="Glockner G."/>
        </authorList>
    </citation>
    <scope>NUCLEOTIDE SEQUENCE [LARGE SCALE GENOMIC DNA]</scope>
    <source>
        <strain evidence="2 3">Jena</strain>
    </source>
</reference>
<dbReference type="EMBL" id="MDYQ01000271">
    <property type="protein sequence ID" value="PRP77273.1"/>
    <property type="molecule type" value="Genomic_DNA"/>
</dbReference>
<evidence type="ECO:0000259" key="1">
    <source>
        <dbReference type="PROSITE" id="PS50181"/>
    </source>
</evidence>
<keyword evidence="3" id="KW-1185">Reference proteome</keyword>
<dbReference type="SMART" id="SM00256">
    <property type="entry name" value="FBOX"/>
    <property type="match status" value="1"/>
</dbReference>
<evidence type="ECO:0000313" key="3">
    <source>
        <dbReference type="Proteomes" id="UP000241769"/>
    </source>
</evidence>
<dbReference type="Pfam" id="PF14299">
    <property type="entry name" value="PP2"/>
    <property type="match status" value="1"/>
</dbReference>
<accession>A0A2P6N015</accession>
<dbReference type="AlphaFoldDB" id="A0A2P6N015"/>
<dbReference type="Proteomes" id="UP000241769">
    <property type="component" value="Unassembled WGS sequence"/>
</dbReference>
<proteinExistence type="predicted"/>
<protein>
    <recommendedName>
        <fullName evidence="1">F-box domain-containing protein</fullName>
    </recommendedName>
</protein>
<dbReference type="InParanoid" id="A0A2P6N015"/>
<dbReference type="SUPFAM" id="SSF81383">
    <property type="entry name" value="F-box domain"/>
    <property type="match status" value="1"/>
</dbReference>
<gene>
    <name evidence="2" type="ORF">PROFUN_14485</name>
</gene>